<keyword evidence="1" id="KW-0472">Membrane</keyword>
<name>A0ABT0YS51_9BURK</name>
<keyword evidence="1" id="KW-1133">Transmembrane helix</keyword>
<keyword evidence="1" id="KW-0812">Transmembrane</keyword>
<evidence type="ECO:0008006" key="4">
    <source>
        <dbReference type="Google" id="ProtNLM"/>
    </source>
</evidence>
<comment type="caution">
    <text evidence="2">The sequence shown here is derived from an EMBL/GenBank/DDBJ whole genome shotgun (WGS) entry which is preliminary data.</text>
</comment>
<organism evidence="2 3">
    <name type="scientific">Caldimonas mangrovi</name>
    <dbReference type="NCBI Taxonomy" id="2944811"/>
    <lineage>
        <taxon>Bacteria</taxon>
        <taxon>Pseudomonadati</taxon>
        <taxon>Pseudomonadota</taxon>
        <taxon>Betaproteobacteria</taxon>
        <taxon>Burkholderiales</taxon>
        <taxon>Sphaerotilaceae</taxon>
        <taxon>Caldimonas</taxon>
    </lineage>
</organism>
<accession>A0ABT0YS51</accession>
<evidence type="ECO:0000256" key="1">
    <source>
        <dbReference type="SAM" id="Phobius"/>
    </source>
</evidence>
<proteinExistence type="predicted"/>
<reference evidence="2" key="1">
    <citation type="submission" date="2022-05" db="EMBL/GenBank/DDBJ databases">
        <title>Schlegelella sp. nov., isolated from mangrove soil.</title>
        <authorList>
            <person name="Liu Y."/>
            <person name="Ge X."/>
            <person name="Liu W."/>
        </authorList>
    </citation>
    <scope>NUCLEOTIDE SEQUENCE</scope>
    <source>
        <strain evidence="2">S2-27</strain>
    </source>
</reference>
<protein>
    <recommendedName>
        <fullName evidence="4">Acyl carrier protein</fullName>
    </recommendedName>
</protein>
<dbReference type="Proteomes" id="UP001165541">
    <property type="component" value="Unassembled WGS sequence"/>
</dbReference>
<evidence type="ECO:0000313" key="2">
    <source>
        <dbReference type="EMBL" id="MCM5681578.1"/>
    </source>
</evidence>
<sequence length="174" mass="19485">MPKFTRRAAGPAWWLLLSLLGASVAYVAIAEPKTFVSVVAVLTVLFALAHLQGKREERKLLALAAARKGQTICEFARDFDARAVDTWIIRAVYEQLQAQLEPMHPAFPVRAEDRLKEDLLLDDDDLDVDLVQEVEARTGRSLDGSTDNPYFGNVKTVRDLVLFFQSQPRSSRAT</sequence>
<keyword evidence="3" id="KW-1185">Reference proteome</keyword>
<gene>
    <name evidence="2" type="ORF">M8A51_18795</name>
</gene>
<feature type="transmembrane region" description="Helical" evidence="1">
    <location>
        <begin position="35"/>
        <end position="51"/>
    </location>
</feature>
<dbReference type="EMBL" id="JAMKFE010000013">
    <property type="protein sequence ID" value="MCM5681578.1"/>
    <property type="molecule type" value="Genomic_DNA"/>
</dbReference>
<evidence type="ECO:0000313" key="3">
    <source>
        <dbReference type="Proteomes" id="UP001165541"/>
    </source>
</evidence>